<gene>
    <name evidence="1" type="ORF">HPP92_027639</name>
</gene>
<evidence type="ECO:0000313" key="2">
    <source>
        <dbReference type="Proteomes" id="UP000639772"/>
    </source>
</evidence>
<dbReference type="AlphaFoldDB" id="A0A835PC53"/>
<sequence>MDVAKLVKRRSLRSVIDSIEDNIDDVIINEKISKMNNQLGRSQSKLMLDDLMRLLLKIWRLPFSHGD</sequence>
<dbReference type="EMBL" id="JADCNM010000255">
    <property type="protein sequence ID" value="KAG0448818.1"/>
    <property type="molecule type" value="Genomic_DNA"/>
</dbReference>
<evidence type="ECO:0000313" key="1">
    <source>
        <dbReference type="EMBL" id="KAG0448818.1"/>
    </source>
</evidence>
<dbReference type="Proteomes" id="UP000639772">
    <property type="component" value="Unassembled WGS sequence"/>
</dbReference>
<protein>
    <submittedName>
        <fullName evidence="1">Uncharacterized protein</fullName>
    </submittedName>
</protein>
<proteinExistence type="predicted"/>
<accession>A0A835PC53</accession>
<comment type="caution">
    <text evidence="1">The sequence shown here is derived from an EMBL/GenBank/DDBJ whole genome shotgun (WGS) entry which is preliminary data.</text>
</comment>
<reference evidence="1 2" key="1">
    <citation type="journal article" date="2020" name="Nat. Food">
        <title>A phased Vanilla planifolia genome enables genetic improvement of flavour and production.</title>
        <authorList>
            <person name="Hasing T."/>
            <person name="Tang H."/>
            <person name="Brym M."/>
            <person name="Khazi F."/>
            <person name="Huang T."/>
            <person name="Chambers A.H."/>
        </authorList>
    </citation>
    <scope>NUCLEOTIDE SEQUENCE [LARGE SCALE GENOMIC DNA]</scope>
    <source>
        <tissue evidence="1">Leaf</tissue>
    </source>
</reference>
<name>A0A835PC53_VANPL</name>
<organism evidence="1 2">
    <name type="scientific">Vanilla planifolia</name>
    <name type="common">Vanilla</name>
    <dbReference type="NCBI Taxonomy" id="51239"/>
    <lineage>
        <taxon>Eukaryota</taxon>
        <taxon>Viridiplantae</taxon>
        <taxon>Streptophyta</taxon>
        <taxon>Embryophyta</taxon>
        <taxon>Tracheophyta</taxon>
        <taxon>Spermatophyta</taxon>
        <taxon>Magnoliopsida</taxon>
        <taxon>Liliopsida</taxon>
        <taxon>Asparagales</taxon>
        <taxon>Orchidaceae</taxon>
        <taxon>Vanilloideae</taxon>
        <taxon>Vanilleae</taxon>
        <taxon>Vanilla</taxon>
    </lineage>
</organism>